<dbReference type="EC" id="6.1.1.-" evidence="7"/>
<feature type="domain" description="Glutamyl/glutaminyl-tRNA synthetase class Ib catalytic" evidence="9">
    <location>
        <begin position="25"/>
        <end position="251"/>
    </location>
</feature>
<name>A0ABW3U3F0_9GAMM</name>
<evidence type="ECO:0000256" key="6">
    <source>
        <dbReference type="ARBA" id="ARBA00023146"/>
    </source>
</evidence>
<evidence type="ECO:0000256" key="8">
    <source>
        <dbReference type="RuleBase" id="RU363037"/>
    </source>
</evidence>
<dbReference type="Pfam" id="PF00749">
    <property type="entry name" value="tRNA-synt_1c"/>
    <property type="match status" value="1"/>
</dbReference>
<evidence type="ECO:0000256" key="3">
    <source>
        <dbReference type="ARBA" id="ARBA00022741"/>
    </source>
</evidence>
<comment type="caution">
    <text evidence="7">Lacks conserved residue(s) required for the propagation of feature annotation.</text>
</comment>
<dbReference type="EMBL" id="JBHTLR010000003">
    <property type="protein sequence ID" value="MFD1215039.1"/>
    <property type="molecule type" value="Genomic_DNA"/>
</dbReference>
<feature type="binding site" evidence="7">
    <location>
        <position position="243"/>
    </location>
    <ligand>
        <name>ATP</name>
        <dbReference type="ChEBI" id="CHEBI:30616"/>
    </ligand>
</feature>
<dbReference type="InterPro" id="IPR022380">
    <property type="entry name" value="Glu-Q_tRNA(Asp)_Synthase"/>
</dbReference>
<comment type="function">
    <text evidence="7">Catalyzes the tRNA-independent activation of glutamate in presence of ATP and the subsequent transfer of glutamate onto a tRNA(Asp). Glutamate is transferred on the 2-amino-5-(4,5-dihydroxy-2-cyclopenten-1-yl) moiety of the queuosine in the wobble position of the QUC anticodon.</text>
</comment>
<evidence type="ECO:0000256" key="4">
    <source>
        <dbReference type="ARBA" id="ARBA00022833"/>
    </source>
</evidence>
<comment type="caution">
    <text evidence="10">The sequence shown here is derived from an EMBL/GenBank/DDBJ whole genome shotgun (WGS) entry which is preliminary data.</text>
</comment>
<keyword evidence="4" id="KW-0862">Zinc</keyword>
<evidence type="ECO:0000256" key="7">
    <source>
        <dbReference type="HAMAP-Rule" id="MF_01428"/>
    </source>
</evidence>
<feature type="binding site" evidence="7">
    <location>
        <position position="202"/>
    </location>
    <ligand>
        <name>L-glutamate</name>
        <dbReference type="ChEBI" id="CHEBI:29985"/>
    </ligand>
</feature>
<keyword evidence="3 7" id="KW-0547">Nucleotide-binding</keyword>
<dbReference type="NCBIfam" id="TIGR03838">
    <property type="entry name" value="queuosine_YadB"/>
    <property type="match status" value="1"/>
</dbReference>
<feature type="binding site" evidence="7">
    <location>
        <position position="184"/>
    </location>
    <ligand>
        <name>L-glutamate</name>
        <dbReference type="ChEBI" id="CHEBI:29985"/>
    </ligand>
</feature>
<dbReference type="InterPro" id="IPR000924">
    <property type="entry name" value="Glu/Gln-tRNA-synth"/>
</dbReference>
<dbReference type="Gene3D" id="3.40.50.620">
    <property type="entry name" value="HUPs"/>
    <property type="match status" value="1"/>
</dbReference>
<keyword evidence="1 7" id="KW-0436">Ligase</keyword>
<protein>
    <recommendedName>
        <fullName evidence="7">Glutamyl-Q tRNA(Asp) synthetase</fullName>
        <shortName evidence="7">Glu-Q-RSs</shortName>
        <ecNumber evidence="7">6.1.1.-</ecNumber>
    </recommendedName>
</protein>
<sequence>MRPPPETSTVLIQSTPANLPSYIGRFAPSPTGPLHFGSLVCAVGSYLDAVAHGGRWLVRMEDLDPPREMPGAADRILKSLDAHGLHWHEPVAWQSARHPLYDDALEKLQQQSLVYPCGCTRAQIRDAGGHDRQNCTAPEPGASYALRFACAGGSTGFEDIWHGSQSQAVTEDPILKRKDGLYAYQLAVVVDDISQGITHIIRGADLMDCTAVQLRLFHALGARPPAFGHLPLVMNDSGQKLSKQNHAAALDDSRAPENLATALGFLGFRPPPELARSNVGEILSWASARWQRHQVDRRNRLL</sequence>
<dbReference type="PANTHER" id="PTHR43311">
    <property type="entry name" value="GLUTAMATE--TRNA LIGASE"/>
    <property type="match status" value="1"/>
</dbReference>
<evidence type="ECO:0000313" key="11">
    <source>
        <dbReference type="Proteomes" id="UP001597264"/>
    </source>
</evidence>
<dbReference type="InterPro" id="IPR049940">
    <property type="entry name" value="GluQ/Sye"/>
</dbReference>
<dbReference type="NCBIfam" id="NF004314">
    <property type="entry name" value="PRK05710.1-3"/>
    <property type="match status" value="1"/>
</dbReference>
<keyword evidence="2" id="KW-0479">Metal-binding</keyword>
<dbReference type="PRINTS" id="PR00987">
    <property type="entry name" value="TRNASYNTHGLU"/>
</dbReference>
<feature type="binding site" evidence="7">
    <location>
        <begin position="25"/>
        <end position="29"/>
    </location>
    <ligand>
        <name>L-glutamate</name>
        <dbReference type="ChEBI" id="CHEBI:29985"/>
    </ligand>
</feature>
<reference evidence="11" key="1">
    <citation type="journal article" date="2019" name="Int. J. Syst. Evol. Microbiol.">
        <title>The Global Catalogue of Microorganisms (GCM) 10K type strain sequencing project: providing services to taxonomists for standard genome sequencing and annotation.</title>
        <authorList>
            <consortium name="The Broad Institute Genomics Platform"/>
            <consortium name="The Broad Institute Genome Sequencing Center for Infectious Disease"/>
            <person name="Wu L."/>
            <person name="Ma J."/>
        </authorList>
    </citation>
    <scope>NUCLEOTIDE SEQUENCE [LARGE SCALE GENOMIC DNA]</scope>
    <source>
        <strain evidence="11">CCUG 54356</strain>
    </source>
</reference>
<dbReference type="Proteomes" id="UP001597264">
    <property type="component" value="Unassembled WGS sequence"/>
</dbReference>
<evidence type="ECO:0000313" key="10">
    <source>
        <dbReference type="EMBL" id="MFD1215039.1"/>
    </source>
</evidence>
<feature type="short sequence motif" description="'HIGH' region" evidence="7">
    <location>
        <begin position="28"/>
        <end position="38"/>
    </location>
</feature>
<evidence type="ECO:0000259" key="9">
    <source>
        <dbReference type="Pfam" id="PF00749"/>
    </source>
</evidence>
<dbReference type="GO" id="GO:0016874">
    <property type="term" value="F:ligase activity"/>
    <property type="evidence" value="ECO:0007669"/>
    <property type="project" value="UniProtKB-KW"/>
</dbReference>
<dbReference type="SUPFAM" id="SSF52374">
    <property type="entry name" value="Nucleotidylyl transferase"/>
    <property type="match status" value="1"/>
</dbReference>
<keyword evidence="5 7" id="KW-0067">ATP-binding</keyword>
<comment type="similarity">
    <text evidence="7">Belongs to the class-I aminoacyl-tRNA synthetase family. GluQ subfamily.</text>
</comment>
<evidence type="ECO:0000256" key="5">
    <source>
        <dbReference type="ARBA" id="ARBA00022840"/>
    </source>
</evidence>
<evidence type="ECO:0000256" key="2">
    <source>
        <dbReference type="ARBA" id="ARBA00022723"/>
    </source>
</evidence>
<feature type="short sequence motif" description="'KMSKS' region" evidence="7">
    <location>
        <begin position="240"/>
        <end position="244"/>
    </location>
</feature>
<dbReference type="RefSeq" id="WP_230435316.1">
    <property type="nucleotide sequence ID" value="NZ_CP087715.1"/>
</dbReference>
<proteinExistence type="inferred from homology"/>
<dbReference type="HAMAP" id="MF_01428">
    <property type="entry name" value="Glu_Q_tRNA_synth"/>
    <property type="match status" value="1"/>
</dbReference>
<dbReference type="PANTHER" id="PTHR43311:SF1">
    <property type="entry name" value="GLUTAMYL-Q TRNA(ASP) SYNTHETASE"/>
    <property type="match status" value="1"/>
</dbReference>
<organism evidence="10 11">
    <name type="scientific">Microbulbifer celer</name>
    <dbReference type="NCBI Taxonomy" id="435905"/>
    <lineage>
        <taxon>Bacteria</taxon>
        <taxon>Pseudomonadati</taxon>
        <taxon>Pseudomonadota</taxon>
        <taxon>Gammaproteobacteria</taxon>
        <taxon>Cellvibrionales</taxon>
        <taxon>Microbulbiferaceae</taxon>
        <taxon>Microbulbifer</taxon>
    </lineage>
</organism>
<dbReference type="InterPro" id="IPR020058">
    <property type="entry name" value="Glu/Gln-tRNA-synth_Ib_cat-dom"/>
</dbReference>
<keyword evidence="6 7" id="KW-0030">Aminoacyl-tRNA synthetase</keyword>
<evidence type="ECO:0000256" key="1">
    <source>
        <dbReference type="ARBA" id="ARBA00022598"/>
    </source>
</evidence>
<accession>A0ABW3U3F0</accession>
<keyword evidence="8" id="KW-0648">Protein biosynthesis</keyword>
<gene>
    <name evidence="10" type="primary">gluQRS</name>
    <name evidence="7" type="synonym">gluQ</name>
    <name evidence="10" type="ORF">ACFQ2X_00370</name>
</gene>
<keyword evidence="11" id="KW-1185">Reference proteome</keyword>
<dbReference type="InterPro" id="IPR014729">
    <property type="entry name" value="Rossmann-like_a/b/a_fold"/>
</dbReference>
<feature type="binding site" evidence="7">
    <location>
        <position position="61"/>
    </location>
    <ligand>
        <name>L-glutamate</name>
        <dbReference type="ChEBI" id="CHEBI:29985"/>
    </ligand>
</feature>